<keyword evidence="1" id="KW-0175">Coiled coil</keyword>
<dbReference type="eggNOG" id="ENOG502S7CP">
    <property type="taxonomic scope" value="Eukaryota"/>
</dbReference>
<organism evidence="3 4">
    <name type="scientific">Pyronema omphalodes (strain CBS 100304)</name>
    <name type="common">Pyronema confluens</name>
    <dbReference type="NCBI Taxonomy" id="1076935"/>
    <lineage>
        <taxon>Eukaryota</taxon>
        <taxon>Fungi</taxon>
        <taxon>Dikarya</taxon>
        <taxon>Ascomycota</taxon>
        <taxon>Pezizomycotina</taxon>
        <taxon>Pezizomycetes</taxon>
        <taxon>Pezizales</taxon>
        <taxon>Pyronemataceae</taxon>
        <taxon>Pyronema</taxon>
    </lineage>
</organism>
<accession>U4LV06</accession>
<dbReference type="Pfam" id="PF13094">
    <property type="entry name" value="CENP-Q"/>
    <property type="match status" value="1"/>
</dbReference>
<dbReference type="EMBL" id="HF935724">
    <property type="protein sequence ID" value="CCX32106.1"/>
    <property type="molecule type" value="Genomic_DNA"/>
</dbReference>
<feature type="compositionally biased region" description="Low complexity" evidence="2">
    <location>
        <begin position="27"/>
        <end position="64"/>
    </location>
</feature>
<dbReference type="OrthoDB" id="2420947at2759"/>
<feature type="region of interest" description="Disordered" evidence="2">
    <location>
        <begin position="1"/>
        <end position="102"/>
    </location>
</feature>
<dbReference type="AlphaFoldDB" id="U4LV06"/>
<feature type="compositionally biased region" description="Low complexity" evidence="2">
    <location>
        <begin position="77"/>
        <end position="102"/>
    </location>
</feature>
<feature type="coiled-coil region" evidence="1">
    <location>
        <begin position="201"/>
        <end position="242"/>
    </location>
</feature>
<dbReference type="InterPro" id="IPR025212">
    <property type="entry name" value="CAD_CENP-Q"/>
</dbReference>
<proteinExistence type="predicted"/>
<dbReference type="OMA" id="QMKNEHP"/>
<protein>
    <submittedName>
        <fullName evidence="3">Uncharacterized protein</fullName>
    </submittedName>
</protein>
<name>U4LV06_PYROM</name>
<sequence length="341" mass="37051">MLSAQSYGGILKLTDDQAKTAPKKPTTKAATKAKTAAKRASTTPRTSNSSKPTRKSTSTPTTASVTKKKPRTSLPKSAPLQPSQTSTSPASDSASAATPVDAPPILQETTCLISWRAYKTWSPPTPSVLSDITTLLSTSRAPILSKFRKESARAEAHAALSRISGRLETQFNKARIPLQGKDTPLSYDTLVHKTAEYEAVLEPTLRHVGELERELERLKEKLKEDEQALAVLQKNAKGHEAVRREQERGMPKVLKVEGVTDDAEGINMVEKENLVQGSAYNWGMDRELAPAVGQLTQHLLSMQANTTQLRELPDAVLRGQMAVEEVLVRAGGGVRNRVMGL</sequence>
<dbReference type="Proteomes" id="UP000018144">
    <property type="component" value="Unassembled WGS sequence"/>
</dbReference>
<dbReference type="STRING" id="1076935.U4LV06"/>
<keyword evidence="4" id="KW-1185">Reference proteome</keyword>
<evidence type="ECO:0000256" key="1">
    <source>
        <dbReference type="SAM" id="Coils"/>
    </source>
</evidence>
<reference evidence="3 4" key="1">
    <citation type="journal article" date="2013" name="PLoS Genet.">
        <title>The genome and development-dependent transcriptomes of Pyronema confluens: a window into fungal evolution.</title>
        <authorList>
            <person name="Traeger S."/>
            <person name="Altegoer F."/>
            <person name="Freitag M."/>
            <person name="Gabaldon T."/>
            <person name="Kempken F."/>
            <person name="Kumar A."/>
            <person name="Marcet-Houben M."/>
            <person name="Poggeler S."/>
            <person name="Stajich J.E."/>
            <person name="Nowrousian M."/>
        </authorList>
    </citation>
    <scope>NUCLEOTIDE SEQUENCE [LARGE SCALE GENOMIC DNA]</scope>
    <source>
        <strain evidence="4">CBS 100304</strain>
        <tissue evidence="3">Vegetative mycelium</tissue>
    </source>
</reference>
<evidence type="ECO:0000256" key="2">
    <source>
        <dbReference type="SAM" id="MobiDB-lite"/>
    </source>
</evidence>
<evidence type="ECO:0000313" key="4">
    <source>
        <dbReference type="Proteomes" id="UP000018144"/>
    </source>
</evidence>
<gene>
    <name evidence="3" type="ORF">PCON_12376</name>
</gene>
<evidence type="ECO:0000313" key="3">
    <source>
        <dbReference type="EMBL" id="CCX32106.1"/>
    </source>
</evidence>